<evidence type="ECO:0000313" key="2">
    <source>
        <dbReference type="Proteomes" id="UP001438707"/>
    </source>
</evidence>
<reference evidence="1 2" key="1">
    <citation type="journal article" date="2024" name="Nat. Commun.">
        <title>Phylogenomics reveals the evolutionary origins of lichenization in chlorophyte algae.</title>
        <authorList>
            <person name="Puginier C."/>
            <person name="Libourel C."/>
            <person name="Otte J."/>
            <person name="Skaloud P."/>
            <person name="Haon M."/>
            <person name="Grisel S."/>
            <person name="Petersen M."/>
            <person name="Berrin J.G."/>
            <person name="Delaux P.M."/>
            <person name="Dal Grande F."/>
            <person name="Keller J."/>
        </authorList>
    </citation>
    <scope>NUCLEOTIDE SEQUENCE [LARGE SCALE GENOMIC DNA]</scope>
    <source>
        <strain evidence="1 2">SAG 2145</strain>
    </source>
</reference>
<dbReference type="Proteomes" id="UP001438707">
    <property type="component" value="Unassembled WGS sequence"/>
</dbReference>
<name>A0AAW1S637_9CHLO</name>
<evidence type="ECO:0000313" key="1">
    <source>
        <dbReference type="EMBL" id="KAK9841310.1"/>
    </source>
</evidence>
<accession>A0AAW1S637</accession>
<dbReference type="EMBL" id="JALJOS010000003">
    <property type="protein sequence ID" value="KAK9841310.1"/>
    <property type="molecule type" value="Genomic_DNA"/>
</dbReference>
<organism evidence="1 2">
    <name type="scientific">Apatococcus lobatus</name>
    <dbReference type="NCBI Taxonomy" id="904363"/>
    <lineage>
        <taxon>Eukaryota</taxon>
        <taxon>Viridiplantae</taxon>
        <taxon>Chlorophyta</taxon>
        <taxon>core chlorophytes</taxon>
        <taxon>Trebouxiophyceae</taxon>
        <taxon>Chlorellales</taxon>
        <taxon>Chlorellaceae</taxon>
        <taxon>Apatococcus</taxon>
    </lineage>
</organism>
<gene>
    <name evidence="1" type="ORF">WJX74_003660</name>
</gene>
<dbReference type="AlphaFoldDB" id="A0AAW1S637"/>
<keyword evidence="2" id="KW-1185">Reference proteome</keyword>
<comment type="caution">
    <text evidence="1">The sequence shown here is derived from an EMBL/GenBank/DDBJ whole genome shotgun (WGS) entry which is preliminary data.</text>
</comment>
<proteinExistence type="predicted"/>
<sequence length="197" mass="21536">MARLRSLHACLESLEDGQSDISRPVSPASRLVTPDTLSWLTQKQQTEQAQVELQLLQHQASLQGALQPSLGSPQLQQQLQNLQAALNMCSANKSALLERLQPTLSPSLRIDTACQLLFLRLLTGLQEQQNTSGQVHEALSWLQISHKLNTGQELCQQAANAAHELERKAAGLHQISAALLPTINRGCQPAADRRSCS</sequence>
<protein>
    <submittedName>
        <fullName evidence="1">Uncharacterized protein</fullName>
    </submittedName>
</protein>